<evidence type="ECO:0000313" key="1">
    <source>
        <dbReference type="EMBL" id="SFN86648.1"/>
    </source>
</evidence>
<reference evidence="2" key="1">
    <citation type="submission" date="2016-10" db="EMBL/GenBank/DDBJ databases">
        <authorList>
            <person name="Varghese N."/>
            <person name="Submissions S."/>
        </authorList>
    </citation>
    <scope>NUCLEOTIDE SEQUENCE [LARGE SCALE GENOMIC DNA]</scope>
    <source>
        <strain evidence="2">DSM 23925</strain>
    </source>
</reference>
<gene>
    <name evidence="1" type="ORF">SAMN04487989_10593</name>
</gene>
<dbReference type="OrthoDB" id="1445145at2"/>
<dbReference type="Proteomes" id="UP000198705">
    <property type="component" value="Unassembled WGS sequence"/>
</dbReference>
<protein>
    <recommendedName>
        <fullName evidence="3">SnoaL-like domain-containing protein</fullName>
    </recommendedName>
</protein>
<sequence length="129" mass="15013">MAINTNTIYSQSDIEESDRNQLVSFYEALSNNVITAEILQTHIPNLKLLSETTDSKNQNKYTISIETILQNQWSQVAIINLKMEMIKNHIIQVSGEFTGRELLECEFITTEFKHIWEKNDKSTYKIVKQ</sequence>
<evidence type="ECO:0000313" key="2">
    <source>
        <dbReference type="Proteomes" id="UP000198705"/>
    </source>
</evidence>
<dbReference type="STRING" id="649333.SAMN04487989_10593"/>
<evidence type="ECO:0008006" key="3">
    <source>
        <dbReference type="Google" id="ProtNLM"/>
    </source>
</evidence>
<proteinExistence type="predicted"/>
<organism evidence="1 2">
    <name type="scientific">Bizionia echini</name>
    <dbReference type="NCBI Taxonomy" id="649333"/>
    <lineage>
        <taxon>Bacteria</taxon>
        <taxon>Pseudomonadati</taxon>
        <taxon>Bacteroidota</taxon>
        <taxon>Flavobacteriia</taxon>
        <taxon>Flavobacteriales</taxon>
        <taxon>Flavobacteriaceae</taxon>
        <taxon>Bizionia</taxon>
    </lineage>
</organism>
<name>A0A1I5CI35_9FLAO</name>
<dbReference type="EMBL" id="FOVN01000005">
    <property type="protein sequence ID" value="SFN86648.1"/>
    <property type="molecule type" value="Genomic_DNA"/>
</dbReference>
<keyword evidence="2" id="KW-1185">Reference proteome</keyword>
<dbReference type="RefSeq" id="WP_143094919.1">
    <property type="nucleotide sequence ID" value="NZ_FOVN01000005.1"/>
</dbReference>
<dbReference type="AlphaFoldDB" id="A0A1I5CI35"/>
<accession>A0A1I5CI35</accession>